<gene>
    <name evidence="3" type="ORF">ISG29_20335</name>
</gene>
<reference evidence="3" key="1">
    <citation type="submission" date="2020-11" db="EMBL/GenBank/DDBJ databases">
        <title>Nocardioides sp. CBS4Y-1, whole genome shotgun sequence.</title>
        <authorList>
            <person name="Tuo L."/>
        </authorList>
    </citation>
    <scope>NUCLEOTIDE SEQUENCE</scope>
    <source>
        <strain evidence="3">CBS4Y-1</strain>
    </source>
</reference>
<evidence type="ECO:0000256" key="2">
    <source>
        <dbReference type="SAM" id="SignalP"/>
    </source>
</evidence>
<dbReference type="PROSITE" id="PS51257">
    <property type="entry name" value="PROKAR_LIPOPROTEIN"/>
    <property type="match status" value="1"/>
</dbReference>
<protein>
    <recommendedName>
        <fullName evidence="5">Cytochrome c-552/DMSO reductase-like haem-binding domain-containing protein</fullName>
    </recommendedName>
</protein>
<feature type="chain" id="PRO_5038548709" description="Cytochrome c-552/DMSO reductase-like haem-binding domain-containing protein" evidence="2">
    <location>
        <begin position="29"/>
        <end position="377"/>
    </location>
</feature>
<accession>A0A930Y9C2</accession>
<sequence length="377" mass="40517">MPLSSKVRPNCAVIAVVFAMATSFACSATNDVPSSSTAAQPSLRQKEGSAEVARPKIRETLRAEAQIETRMLPLFLAPNRVGTAFTLASTGEGGRAVYFAGHQQQGYKRIADLPSNWTVGAIEAFGNWVVWVAQDHVQSNPDDLVRWQLWSWNAADGNSPVELAASTEATALIPSTAGSGDRLAVGVYNGLKQRSSDIFLYNLLSGRGKPVVKKFAGLQVALHGRKIFATMSESEVREKEDIVRIYPGPIIKITTSGRARDPQASGTWISWTQGTTIVARNLTLRKQFRTSLSEANSPSLGTGFVADVKNEGGQYAPYLVAFRTGQAAWLHEAKGLHAFSSVASKGRWVAWVDAPAGDPLNGSTLVSEKIMVPSSIS</sequence>
<dbReference type="AlphaFoldDB" id="A0A930Y9C2"/>
<name>A0A930Y9C2_9ACTN</name>
<feature type="compositionally biased region" description="Polar residues" evidence="1">
    <location>
        <begin position="31"/>
        <end position="43"/>
    </location>
</feature>
<proteinExistence type="predicted"/>
<dbReference type="RefSeq" id="WP_194505280.1">
    <property type="nucleotide sequence ID" value="NZ_JADIVZ010000023.1"/>
</dbReference>
<evidence type="ECO:0000256" key="1">
    <source>
        <dbReference type="SAM" id="MobiDB-lite"/>
    </source>
</evidence>
<keyword evidence="2" id="KW-0732">Signal</keyword>
<comment type="caution">
    <text evidence="3">The sequence shown here is derived from an EMBL/GenBank/DDBJ whole genome shotgun (WGS) entry which is preliminary data.</text>
</comment>
<dbReference type="Proteomes" id="UP000656804">
    <property type="component" value="Unassembled WGS sequence"/>
</dbReference>
<dbReference type="SUPFAM" id="SSF69304">
    <property type="entry name" value="Tricorn protease N-terminal domain"/>
    <property type="match status" value="1"/>
</dbReference>
<evidence type="ECO:0000313" key="3">
    <source>
        <dbReference type="EMBL" id="MBF4164017.1"/>
    </source>
</evidence>
<dbReference type="EMBL" id="JADIVZ010000023">
    <property type="protein sequence ID" value="MBF4164017.1"/>
    <property type="molecule type" value="Genomic_DNA"/>
</dbReference>
<feature type="signal peptide" evidence="2">
    <location>
        <begin position="1"/>
        <end position="28"/>
    </location>
</feature>
<evidence type="ECO:0000313" key="4">
    <source>
        <dbReference type="Proteomes" id="UP000656804"/>
    </source>
</evidence>
<organism evidence="3 4">
    <name type="scientific">Nocardioides acrostichi</name>
    <dbReference type="NCBI Taxonomy" id="2784339"/>
    <lineage>
        <taxon>Bacteria</taxon>
        <taxon>Bacillati</taxon>
        <taxon>Actinomycetota</taxon>
        <taxon>Actinomycetes</taxon>
        <taxon>Propionibacteriales</taxon>
        <taxon>Nocardioidaceae</taxon>
        <taxon>Nocardioides</taxon>
    </lineage>
</organism>
<keyword evidence="4" id="KW-1185">Reference proteome</keyword>
<feature type="region of interest" description="Disordered" evidence="1">
    <location>
        <begin position="31"/>
        <end position="51"/>
    </location>
</feature>
<evidence type="ECO:0008006" key="5">
    <source>
        <dbReference type="Google" id="ProtNLM"/>
    </source>
</evidence>